<dbReference type="PANTHER" id="PTHR45916:SF1">
    <property type="entry name" value="STRUCTURAL MAINTENANCE OF CHROMOSOMES PROTEIN 5"/>
    <property type="match status" value="1"/>
</dbReference>
<dbReference type="AlphaFoldDB" id="A0AAV2P2E7"/>
<evidence type="ECO:0000256" key="5">
    <source>
        <dbReference type="ARBA" id="ARBA00022454"/>
    </source>
</evidence>
<evidence type="ECO:0000256" key="7">
    <source>
        <dbReference type="ARBA" id="ARBA00022840"/>
    </source>
</evidence>
<evidence type="ECO:0000256" key="9">
    <source>
        <dbReference type="ARBA" id="ARBA00023242"/>
    </source>
</evidence>
<reference evidence="12" key="1">
    <citation type="submission" date="2024-04" db="EMBL/GenBank/DDBJ databases">
        <authorList>
            <consortium name="Molecular Ecology Group"/>
        </authorList>
    </citation>
    <scope>NUCLEOTIDE SEQUENCE</scope>
</reference>
<sequence>MDDNIEKGIITRIYLENFVTYDSAIVNPARYLNVIVGPNGSGKSTIVAAIVLGLGGKPNIIGRALHVGEFVKYGCQSAKIEIHLKNGTKQDHVIVRSFTKEGASKWMINGASSSTKAVQEFTSSLNIQVDNLCQFLPQDKVQDFSKMDAQALLENTERSVGDPKLLEYHQELKKQRVNSKELVVDITNKKRLLESKIQRHDGLQQTVSTIKERKLIKRKIITLKQKKAWMLYEEMRRKLVESKKVRDEAAKEMQLVDVKLIPINKKLEKMKSDIITLKKSLNDHNNKVSAKNTKLKSIINEILSYENRIKESENTCSHRIQAEENRDQDINLAQQQKSKLENDFSLMINEIGTEENLMKELQNIASNVEEHRRIIDNLTNKKNTLKYEEEHIGYEIRTVQAEHQSLNIDVKRLELLKRTSPDAYKGVLWLRENRDKFSATVHEPMLLSINVKEASYVKYLENIISFRDLVAFTCENKQDMNLLLKYLRDQQKLQVSAVYSDTTKKIMQPNIPLQDIKKFGFKHYLVSLIDAPLAIMTYLVSMYQLNNIPIGNNEVENNIDHIPRSLRCYFSENNIYSVNISRYARTTSTRISQVTGNGLLSIVLDKAKLQKLQERLKNLQEKKNQILINIKEKEDKICKETEELDKYRTDRNKYQQNIQHIQALKRRISIAANKIKELEMDRTSIDNIKAACTKEIKAIIKKQLQMYKEYNTILKDCFNCVTSNDEVKFALALLQQTLVIKENDAAELKDMFTNARRIFKQHDEEFQPLKKEAERLYNEALASTNNINPQDDAFKPVNKAFEKLPATITDINKELNIAQAKVFCMAKNVDAENVLREYKEIQINIQNLTEFIKKKTIKLEEMTKEITKLKEKWLPPLEQLIEKINTNFSSYFSAMDCAGEVTLAHGEDVLDFDQYGLKIRVKFRDSDELQELTRHFQSGGERTVTTAIYMISLQELSRVPFRCVDEINQGMDAVNENRVFNLLVKMTGRPGSPQYFLLTPKLLSDLTYAETVTVHCVLNGPVINADDKEFEFDTEDYFNCLASTAGI</sequence>
<protein>
    <recommendedName>
        <fullName evidence="4">Structural maintenance of chromosomes protein 5</fullName>
    </recommendedName>
</protein>
<name>A0AAV2P2E7_9HYME</name>
<evidence type="ECO:0000256" key="2">
    <source>
        <dbReference type="ARBA" id="ARBA00004286"/>
    </source>
</evidence>
<keyword evidence="9" id="KW-0539">Nucleus</keyword>
<gene>
    <name evidence="12" type="ORF">LPLAT_LOCUS11220</name>
</gene>
<feature type="coiled-coil region" evidence="10">
    <location>
        <begin position="602"/>
        <end position="681"/>
    </location>
</feature>
<evidence type="ECO:0000256" key="3">
    <source>
        <dbReference type="ARBA" id="ARBA00010171"/>
    </source>
</evidence>
<dbReference type="PANTHER" id="PTHR45916">
    <property type="entry name" value="STRUCTURAL MAINTENANCE OF CHROMOSOMES PROTEIN 5"/>
    <property type="match status" value="1"/>
</dbReference>
<keyword evidence="13" id="KW-1185">Reference proteome</keyword>
<keyword evidence="8 10" id="KW-0175">Coiled coil</keyword>
<dbReference type="Pfam" id="PF02463">
    <property type="entry name" value="SMC_N"/>
    <property type="match status" value="1"/>
</dbReference>
<dbReference type="SUPFAM" id="SSF52540">
    <property type="entry name" value="P-loop containing nucleoside triphosphate hydrolases"/>
    <property type="match status" value="2"/>
</dbReference>
<evidence type="ECO:0000256" key="6">
    <source>
        <dbReference type="ARBA" id="ARBA00022741"/>
    </source>
</evidence>
<proteinExistence type="inferred from homology"/>
<dbReference type="Gene3D" id="3.40.50.300">
    <property type="entry name" value="P-loop containing nucleotide triphosphate hydrolases"/>
    <property type="match status" value="2"/>
</dbReference>
<dbReference type="InterPro" id="IPR003395">
    <property type="entry name" value="RecF/RecN/SMC_N"/>
</dbReference>
<evidence type="ECO:0000313" key="13">
    <source>
        <dbReference type="Proteomes" id="UP001497644"/>
    </source>
</evidence>
<feature type="coiled-coil region" evidence="10">
    <location>
        <begin position="845"/>
        <end position="872"/>
    </location>
</feature>
<keyword evidence="7" id="KW-0067">ATP-binding</keyword>
<keyword evidence="6" id="KW-0547">Nucleotide-binding</keyword>
<organism evidence="12 13">
    <name type="scientific">Lasius platythorax</name>
    <dbReference type="NCBI Taxonomy" id="488582"/>
    <lineage>
        <taxon>Eukaryota</taxon>
        <taxon>Metazoa</taxon>
        <taxon>Ecdysozoa</taxon>
        <taxon>Arthropoda</taxon>
        <taxon>Hexapoda</taxon>
        <taxon>Insecta</taxon>
        <taxon>Pterygota</taxon>
        <taxon>Neoptera</taxon>
        <taxon>Endopterygota</taxon>
        <taxon>Hymenoptera</taxon>
        <taxon>Apocrita</taxon>
        <taxon>Aculeata</taxon>
        <taxon>Formicoidea</taxon>
        <taxon>Formicidae</taxon>
        <taxon>Formicinae</taxon>
        <taxon>Lasius</taxon>
        <taxon>Lasius</taxon>
    </lineage>
</organism>
<evidence type="ECO:0000256" key="4">
    <source>
        <dbReference type="ARBA" id="ARBA00018687"/>
    </source>
</evidence>
<feature type="coiled-coil region" evidence="10">
    <location>
        <begin position="232"/>
        <end position="416"/>
    </location>
</feature>
<dbReference type="GO" id="GO:0000724">
    <property type="term" value="P:double-strand break repair via homologous recombination"/>
    <property type="evidence" value="ECO:0007669"/>
    <property type="project" value="TreeGrafter"/>
</dbReference>
<comment type="similarity">
    <text evidence="3">Belongs to the SMC family. SMC5 subfamily.</text>
</comment>
<dbReference type="GO" id="GO:0030915">
    <property type="term" value="C:Smc5-Smc6 complex"/>
    <property type="evidence" value="ECO:0007669"/>
    <property type="project" value="TreeGrafter"/>
</dbReference>
<dbReference type="FunFam" id="3.40.50.300:FF:001301">
    <property type="entry name" value="Structural maintenance of chromosomes 5"/>
    <property type="match status" value="1"/>
</dbReference>
<dbReference type="GO" id="GO:0003697">
    <property type="term" value="F:single-stranded DNA binding"/>
    <property type="evidence" value="ECO:0007669"/>
    <property type="project" value="TreeGrafter"/>
</dbReference>
<dbReference type="GO" id="GO:0005524">
    <property type="term" value="F:ATP binding"/>
    <property type="evidence" value="ECO:0007669"/>
    <property type="project" value="UniProtKB-KW"/>
</dbReference>
<feature type="domain" description="RecF/RecN/SMC N-terminal" evidence="11">
    <location>
        <begin position="10"/>
        <end position="985"/>
    </location>
</feature>
<evidence type="ECO:0000256" key="8">
    <source>
        <dbReference type="ARBA" id="ARBA00023054"/>
    </source>
</evidence>
<evidence type="ECO:0000259" key="11">
    <source>
        <dbReference type="Pfam" id="PF02463"/>
    </source>
</evidence>
<comment type="subcellular location">
    <subcellularLocation>
        <location evidence="2">Chromosome</location>
    </subcellularLocation>
    <subcellularLocation>
        <location evidence="1">Nucleus</location>
    </subcellularLocation>
</comment>
<evidence type="ECO:0000256" key="1">
    <source>
        <dbReference type="ARBA" id="ARBA00004123"/>
    </source>
</evidence>
<dbReference type="InterPro" id="IPR027417">
    <property type="entry name" value="P-loop_NTPase"/>
</dbReference>
<dbReference type="GO" id="GO:0005634">
    <property type="term" value="C:nucleus"/>
    <property type="evidence" value="ECO:0007669"/>
    <property type="project" value="UniProtKB-SubCell"/>
</dbReference>
<accession>A0AAV2P2E7</accession>
<dbReference type="Proteomes" id="UP001497644">
    <property type="component" value="Chromosome 6"/>
</dbReference>
<evidence type="ECO:0000313" key="12">
    <source>
        <dbReference type="EMBL" id="CAL1685804.1"/>
    </source>
</evidence>
<evidence type="ECO:0000256" key="10">
    <source>
        <dbReference type="SAM" id="Coils"/>
    </source>
</evidence>
<dbReference type="EMBL" id="OZ034829">
    <property type="protein sequence ID" value="CAL1685804.1"/>
    <property type="molecule type" value="Genomic_DNA"/>
</dbReference>
<keyword evidence="5" id="KW-0158">Chromosome</keyword>